<evidence type="ECO:0000313" key="2">
    <source>
        <dbReference type="EMBL" id="CEO60032.1"/>
    </source>
</evidence>
<protein>
    <submittedName>
        <fullName evidence="2">Uncharacterized protein</fullName>
    </submittedName>
</protein>
<sequence length="372" mass="42825">MHILHLQQKMYPKFLDKCDPKELADNPDWAMDNYFLSSGIPDPTKTTSVVGIVVYRMSDFVFEDVAQIESGRKMIEAVTKIPGLHQKRANGCQTNTIFMGWDAAAVEKAASEDAANEEKSFWDFGDDGREEHARKREREREQMHQDYLDTLAQKKGKSKDAKDVTEYSPVGSYIVESEYLAKNFQVCADNLRIDIHKTDTPGVFQANFEFEVFEGIMMICLQPDVLEEYCLEADRQAEFSEDSEYEEDEESESKGRTLASGSKRKASGVRGSQEMKRSKKHQPGSAQSLKYRLKIRCRETGENEIQSETRDDTLQFADQRLASFVGEPGLPSWGQRFSFSARKISDVPAPSEKKWAYYSERRHEYEWARRWC</sequence>
<dbReference type="OrthoDB" id="4630416at2759"/>
<reference evidence="3" key="1">
    <citation type="journal article" date="2015" name="Genome Announc.">
        <title>Draft genome sequence of the fungus Penicillium brasilianum MG11.</title>
        <authorList>
            <person name="Horn F."/>
            <person name="Linde J."/>
            <person name="Mattern D.J."/>
            <person name="Walther G."/>
            <person name="Guthke R."/>
            <person name="Brakhage A.A."/>
            <person name="Valiante V."/>
        </authorList>
    </citation>
    <scope>NUCLEOTIDE SEQUENCE [LARGE SCALE GENOMIC DNA]</scope>
    <source>
        <strain evidence="3">MG11</strain>
    </source>
</reference>
<keyword evidence="3" id="KW-1185">Reference proteome</keyword>
<proteinExistence type="predicted"/>
<accession>A0A0F7VJK0</accession>
<evidence type="ECO:0000313" key="3">
    <source>
        <dbReference type="Proteomes" id="UP000042958"/>
    </source>
</evidence>
<name>A0A0F7VJK0_PENBI</name>
<feature type="compositionally biased region" description="Acidic residues" evidence="1">
    <location>
        <begin position="240"/>
        <end position="251"/>
    </location>
</feature>
<feature type="region of interest" description="Disordered" evidence="1">
    <location>
        <begin position="240"/>
        <end position="288"/>
    </location>
</feature>
<dbReference type="AlphaFoldDB" id="A0A0F7VJK0"/>
<dbReference type="Proteomes" id="UP000042958">
    <property type="component" value="Unassembled WGS sequence"/>
</dbReference>
<dbReference type="STRING" id="104259.A0A0F7VJK0"/>
<evidence type="ECO:0000256" key="1">
    <source>
        <dbReference type="SAM" id="MobiDB-lite"/>
    </source>
</evidence>
<feature type="region of interest" description="Disordered" evidence="1">
    <location>
        <begin position="117"/>
        <end position="142"/>
    </location>
</feature>
<dbReference type="EMBL" id="CDHK01000004">
    <property type="protein sequence ID" value="CEO60032.1"/>
    <property type="molecule type" value="Genomic_DNA"/>
</dbReference>
<gene>
    <name evidence="2" type="ORF">PMG11_04675</name>
</gene>
<organism evidence="2 3">
    <name type="scientific">Penicillium brasilianum</name>
    <dbReference type="NCBI Taxonomy" id="104259"/>
    <lineage>
        <taxon>Eukaryota</taxon>
        <taxon>Fungi</taxon>
        <taxon>Dikarya</taxon>
        <taxon>Ascomycota</taxon>
        <taxon>Pezizomycotina</taxon>
        <taxon>Eurotiomycetes</taxon>
        <taxon>Eurotiomycetidae</taxon>
        <taxon>Eurotiales</taxon>
        <taxon>Aspergillaceae</taxon>
        <taxon>Penicillium</taxon>
    </lineage>
</organism>